<accession>A0A072UB14</accession>
<keyword evidence="2" id="KW-0255">Endonuclease</keyword>
<evidence type="ECO:0000259" key="1">
    <source>
        <dbReference type="Pfam" id="PF03372"/>
    </source>
</evidence>
<dbReference type="InterPro" id="IPR036691">
    <property type="entry name" value="Endo/exonu/phosph_ase_sf"/>
</dbReference>
<dbReference type="EMBL" id="CM001222">
    <property type="protein sequence ID" value="KEH26263.1"/>
    <property type="molecule type" value="Genomic_DNA"/>
</dbReference>
<dbReference type="HOGENOM" id="CLU_000680_36_3_1"/>
<keyword evidence="4" id="KW-1185">Reference proteome</keyword>
<proteinExistence type="predicted"/>
<dbReference type="Gene3D" id="3.60.10.10">
    <property type="entry name" value="Endonuclease/exonuclease/phosphatase"/>
    <property type="match status" value="1"/>
</dbReference>
<dbReference type="SUPFAM" id="SSF56219">
    <property type="entry name" value="DNase I-like"/>
    <property type="match status" value="1"/>
</dbReference>
<protein>
    <submittedName>
        <fullName evidence="2">Endonuclease/exonuclease/phosphatase family protein</fullName>
    </submittedName>
</protein>
<name>A0A072UB14_MEDTR</name>
<dbReference type="GO" id="GO:0004519">
    <property type="term" value="F:endonuclease activity"/>
    <property type="evidence" value="ECO:0007669"/>
    <property type="project" value="UniProtKB-KW"/>
</dbReference>
<dbReference type="Proteomes" id="UP000002051">
    <property type="component" value="Chromosome 6"/>
</dbReference>
<gene>
    <name evidence="2" type="ordered locus">MTR_6g048840</name>
</gene>
<dbReference type="STRING" id="3880.A0A072UB14"/>
<feature type="domain" description="Endonuclease/exonuclease/phosphatase" evidence="1">
    <location>
        <begin position="213"/>
        <end position="383"/>
    </location>
</feature>
<keyword evidence="2" id="KW-0378">Hydrolase</keyword>
<evidence type="ECO:0000313" key="2">
    <source>
        <dbReference type="EMBL" id="KEH26263.1"/>
    </source>
</evidence>
<evidence type="ECO:0000313" key="3">
    <source>
        <dbReference type="EnsemblPlants" id="KEH26263"/>
    </source>
</evidence>
<reference evidence="2 4" key="1">
    <citation type="journal article" date="2011" name="Nature">
        <title>The Medicago genome provides insight into the evolution of rhizobial symbioses.</title>
        <authorList>
            <person name="Young N.D."/>
            <person name="Debelle F."/>
            <person name="Oldroyd G.E."/>
            <person name="Geurts R."/>
            <person name="Cannon S.B."/>
            <person name="Udvardi M.K."/>
            <person name="Benedito V.A."/>
            <person name="Mayer K.F."/>
            <person name="Gouzy J."/>
            <person name="Schoof H."/>
            <person name="Van de Peer Y."/>
            <person name="Proost S."/>
            <person name="Cook D.R."/>
            <person name="Meyers B.C."/>
            <person name="Spannagl M."/>
            <person name="Cheung F."/>
            <person name="De Mita S."/>
            <person name="Krishnakumar V."/>
            <person name="Gundlach H."/>
            <person name="Zhou S."/>
            <person name="Mudge J."/>
            <person name="Bharti A.K."/>
            <person name="Murray J.D."/>
            <person name="Naoumkina M.A."/>
            <person name="Rosen B."/>
            <person name="Silverstein K.A."/>
            <person name="Tang H."/>
            <person name="Rombauts S."/>
            <person name="Zhao P.X."/>
            <person name="Zhou P."/>
            <person name="Barbe V."/>
            <person name="Bardou P."/>
            <person name="Bechner M."/>
            <person name="Bellec A."/>
            <person name="Berger A."/>
            <person name="Berges H."/>
            <person name="Bidwell S."/>
            <person name="Bisseling T."/>
            <person name="Choisne N."/>
            <person name="Couloux A."/>
            <person name="Denny R."/>
            <person name="Deshpande S."/>
            <person name="Dai X."/>
            <person name="Doyle J.J."/>
            <person name="Dudez A.M."/>
            <person name="Farmer A.D."/>
            <person name="Fouteau S."/>
            <person name="Franken C."/>
            <person name="Gibelin C."/>
            <person name="Gish J."/>
            <person name="Goldstein S."/>
            <person name="Gonzalez A.J."/>
            <person name="Green P.J."/>
            <person name="Hallab A."/>
            <person name="Hartog M."/>
            <person name="Hua A."/>
            <person name="Humphray S.J."/>
            <person name="Jeong D.H."/>
            <person name="Jing Y."/>
            <person name="Jocker A."/>
            <person name="Kenton S.M."/>
            <person name="Kim D.J."/>
            <person name="Klee K."/>
            <person name="Lai H."/>
            <person name="Lang C."/>
            <person name="Lin S."/>
            <person name="Macmil S.L."/>
            <person name="Magdelenat G."/>
            <person name="Matthews L."/>
            <person name="McCorrison J."/>
            <person name="Monaghan E.L."/>
            <person name="Mun J.H."/>
            <person name="Najar F.Z."/>
            <person name="Nicholson C."/>
            <person name="Noirot C."/>
            <person name="O'Bleness M."/>
            <person name="Paule C.R."/>
            <person name="Poulain J."/>
            <person name="Prion F."/>
            <person name="Qin B."/>
            <person name="Qu C."/>
            <person name="Retzel E.F."/>
            <person name="Riddle C."/>
            <person name="Sallet E."/>
            <person name="Samain S."/>
            <person name="Samson N."/>
            <person name="Sanders I."/>
            <person name="Saurat O."/>
            <person name="Scarpelli C."/>
            <person name="Schiex T."/>
            <person name="Segurens B."/>
            <person name="Severin A.J."/>
            <person name="Sherrier D.J."/>
            <person name="Shi R."/>
            <person name="Sims S."/>
            <person name="Singer S.R."/>
            <person name="Sinharoy S."/>
            <person name="Sterck L."/>
            <person name="Viollet A."/>
            <person name="Wang B.B."/>
            <person name="Wang K."/>
            <person name="Wang M."/>
            <person name="Wang X."/>
            <person name="Warfsmann J."/>
            <person name="Weissenbach J."/>
            <person name="White D.D."/>
            <person name="White J.D."/>
            <person name="Wiley G.B."/>
            <person name="Wincker P."/>
            <person name="Xing Y."/>
            <person name="Yang L."/>
            <person name="Yao Z."/>
            <person name="Ying F."/>
            <person name="Zhai J."/>
            <person name="Zhou L."/>
            <person name="Zuber A."/>
            <person name="Denarie J."/>
            <person name="Dixon R.A."/>
            <person name="May G.D."/>
            <person name="Schwartz D.C."/>
            <person name="Rogers J."/>
            <person name="Quetier F."/>
            <person name="Town C.D."/>
            <person name="Roe B.A."/>
        </authorList>
    </citation>
    <scope>NUCLEOTIDE SEQUENCE [LARGE SCALE GENOMIC DNA]</scope>
    <source>
        <strain evidence="2">A17</strain>
        <strain evidence="3 4">cv. Jemalong A17</strain>
    </source>
</reference>
<dbReference type="Pfam" id="PF03372">
    <property type="entry name" value="Exo_endo_phos"/>
    <property type="match status" value="1"/>
</dbReference>
<dbReference type="EnsemblPlants" id="KEH26263">
    <property type="protein sequence ID" value="KEH26263"/>
    <property type="gene ID" value="MTR_6g048840"/>
</dbReference>
<sequence length="427" mass="48212">MAELVQQPISQLVEAKMASDKRPLRQHSCPPMVSRSVSSGPWSLEWLKDHVHCAAGVVSSSKHASNRNLSIQPKVVSKAVDCISNFKKVKVGGRLKHITHNLKKIARLPDHDRKKVLKILMKKRRRTTVNLVNALSDSIPKGPQLSDASSSTFVNNDWKNWVVLHGKEDVVKNDIQDFGKALGVKFYNDKNNHFRLLSRGRKQNKELGSPSHSYSFRPAVGASGGLLILWDTEAVEVWSSVSIEHVLIIHGRFTSSNEEFFIFNIYAPCDNGEKQLLWNSLSVYLQQLVGKNVCFYGDFNAVRNVDERKSRGVAPQSLDCAPFNTFIDNNVLIDLPLHGRGFTWYKGDGNSMSRLDRFLLSKEWCAKWPNCLQVASLRGLSDHCPLVLSVNDHNWGPKPVRLIKCWADVLGYQQFVRSKLQSYRVDG</sequence>
<reference evidence="3" key="3">
    <citation type="submission" date="2015-04" db="UniProtKB">
        <authorList>
            <consortium name="EnsemblPlants"/>
        </authorList>
    </citation>
    <scope>IDENTIFICATION</scope>
    <source>
        <strain evidence="3">cv. Jemalong A17</strain>
    </source>
</reference>
<keyword evidence="2" id="KW-0540">Nuclease</keyword>
<organism evidence="2 4">
    <name type="scientific">Medicago truncatula</name>
    <name type="common">Barrel medic</name>
    <name type="synonym">Medicago tribuloides</name>
    <dbReference type="NCBI Taxonomy" id="3880"/>
    <lineage>
        <taxon>Eukaryota</taxon>
        <taxon>Viridiplantae</taxon>
        <taxon>Streptophyta</taxon>
        <taxon>Embryophyta</taxon>
        <taxon>Tracheophyta</taxon>
        <taxon>Spermatophyta</taxon>
        <taxon>Magnoliopsida</taxon>
        <taxon>eudicotyledons</taxon>
        <taxon>Gunneridae</taxon>
        <taxon>Pentapetalae</taxon>
        <taxon>rosids</taxon>
        <taxon>fabids</taxon>
        <taxon>Fabales</taxon>
        <taxon>Fabaceae</taxon>
        <taxon>Papilionoideae</taxon>
        <taxon>50 kb inversion clade</taxon>
        <taxon>NPAAA clade</taxon>
        <taxon>Hologalegina</taxon>
        <taxon>IRL clade</taxon>
        <taxon>Trifolieae</taxon>
        <taxon>Medicago</taxon>
    </lineage>
</organism>
<dbReference type="PANTHER" id="PTHR33710">
    <property type="entry name" value="BNAC02G09200D PROTEIN"/>
    <property type="match status" value="1"/>
</dbReference>
<evidence type="ECO:0000313" key="4">
    <source>
        <dbReference type="Proteomes" id="UP000002051"/>
    </source>
</evidence>
<dbReference type="PANTHER" id="PTHR33710:SF64">
    <property type="entry name" value="ENDONUCLEASE_EXONUCLEASE_PHOSPHATASE DOMAIN-CONTAINING PROTEIN"/>
    <property type="match status" value="1"/>
</dbReference>
<dbReference type="InterPro" id="IPR005135">
    <property type="entry name" value="Endo/exonuclease/phosphatase"/>
</dbReference>
<dbReference type="AlphaFoldDB" id="A0A072UB14"/>
<reference evidence="2 4" key="2">
    <citation type="journal article" date="2014" name="BMC Genomics">
        <title>An improved genome release (version Mt4.0) for the model legume Medicago truncatula.</title>
        <authorList>
            <person name="Tang H."/>
            <person name="Krishnakumar V."/>
            <person name="Bidwell S."/>
            <person name="Rosen B."/>
            <person name="Chan A."/>
            <person name="Zhou S."/>
            <person name="Gentzbittel L."/>
            <person name="Childs K.L."/>
            <person name="Yandell M."/>
            <person name="Gundlach H."/>
            <person name="Mayer K.F."/>
            <person name="Schwartz D.C."/>
            <person name="Town C.D."/>
        </authorList>
    </citation>
    <scope>GENOME REANNOTATION</scope>
    <source>
        <strain evidence="2">A17</strain>
        <strain evidence="3 4">cv. Jemalong A17</strain>
    </source>
</reference>